<dbReference type="Gene3D" id="3.30.10.20">
    <property type="match status" value="1"/>
</dbReference>
<dbReference type="Proteomes" id="UP001144096">
    <property type="component" value="Unassembled WGS sequence"/>
</dbReference>
<accession>A0A9X2N689</accession>
<proteinExistence type="predicted"/>
<dbReference type="Pfam" id="PF03793">
    <property type="entry name" value="PASTA"/>
    <property type="match status" value="1"/>
</dbReference>
<name>A0A9X2N689_9PSEU</name>
<organism evidence="3 4">
    <name type="scientific">Amycolatopsis iheyensis</name>
    <dbReference type="NCBI Taxonomy" id="2945988"/>
    <lineage>
        <taxon>Bacteria</taxon>
        <taxon>Bacillati</taxon>
        <taxon>Actinomycetota</taxon>
        <taxon>Actinomycetes</taxon>
        <taxon>Pseudonocardiales</taxon>
        <taxon>Pseudonocardiaceae</taxon>
        <taxon>Amycolatopsis</taxon>
    </lineage>
</organism>
<feature type="chain" id="PRO_5040903888" evidence="1">
    <location>
        <begin position="26"/>
        <end position="117"/>
    </location>
</feature>
<dbReference type="InterPro" id="IPR005543">
    <property type="entry name" value="PASTA_dom"/>
</dbReference>
<dbReference type="CDD" id="cd06577">
    <property type="entry name" value="PASTA_pknB"/>
    <property type="match status" value="1"/>
</dbReference>
<evidence type="ECO:0000313" key="3">
    <source>
        <dbReference type="EMBL" id="MCR6482744.1"/>
    </source>
</evidence>
<dbReference type="AlphaFoldDB" id="A0A9X2N689"/>
<dbReference type="RefSeq" id="WP_257919371.1">
    <property type="nucleotide sequence ID" value="NZ_JAMXQV010000003.1"/>
</dbReference>
<keyword evidence="1" id="KW-0732">Signal</keyword>
<protein>
    <submittedName>
        <fullName evidence="3">PASTA domain-containing protein</fullName>
    </submittedName>
</protein>
<evidence type="ECO:0000256" key="1">
    <source>
        <dbReference type="SAM" id="SignalP"/>
    </source>
</evidence>
<dbReference type="EMBL" id="JAMXQV010000003">
    <property type="protein sequence ID" value="MCR6482744.1"/>
    <property type="molecule type" value="Genomic_DNA"/>
</dbReference>
<keyword evidence="4" id="KW-1185">Reference proteome</keyword>
<sequence length="117" mass="12024">MTRSTLVAAALVLGAALTACGSAPAGPGVSTAPRAATTTTSAAMIKVPDVSGMNHQDAQNAMQRAGLYNLREVDGTGQGRALVMDRNWVQTAQDPAPGTEVQPDAVITLTAIKYTDR</sequence>
<dbReference type="PROSITE" id="PS51257">
    <property type="entry name" value="PROKAR_LIPOPROTEIN"/>
    <property type="match status" value="1"/>
</dbReference>
<gene>
    <name evidence="3" type="ORF">M8542_07940</name>
</gene>
<reference evidence="3" key="1">
    <citation type="submission" date="2022-06" db="EMBL/GenBank/DDBJ databases">
        <title>Amycolatopsis iheyaensis sp. nov., a new species of the genus Amycolatopsis isolated from soil in Iheya island, Japan.</title>
        <authorList>
            <person name="Ngamcharungchit C."/>
            <person name="Kanto H."/>
            <person name="Take A."/>
            <person name="Intra B."/>
            <person name="Matsumoto A."/>
            <person name="Panbangred W."/>
            <person name="Inahashi Y."/>
        </authorList>
    </citation>
    <scope>NUCLEOTIDE SEQUENCE</scope>
    <source>
        <strain evidence="3">OK19-0408</strain>
    </source>
</reference>
<feature type="signal peptide" evidence="1">
    <location>
        <begin position="1"/>
        <end position="25"/>
    </location>
</feature>
<comment type="caution">
    <text evidence="3">The sequence shown here is derived from an EMBL/GenBank/DDBJ whole genome shotgun (WGS) entry which is preliminary data.</text>
</comment>
<dbReference type="PROSITE" id="PS51178">
    <property type="entry name" value="PASTA"/>
    <property type="match status" value="1"/>
</dbReference>
<evidence type="ECO:0000259" key="2">
    <source>
        <dbReference type="PROSITE" id="PS51178"/>
    </source>
</evidence>
<feature type="domain" description="PASTA" evidence="2">
    <location>
        <begin position="41"/>
        <end position="113"/>
    </location>
</feature>
<evidence type="ECO:0000313" key="4">
    <source>
        <dbReference type="Proteomes" id="UP001144096"/>
    </source>
</evidence>